<reference evidence="1 2" key="1">
    <citation type="journal article" date="2014" name="Gene">
        <title>A comparative genomic analysis of the alkalitolerant soil bacterium Bacillus lehensis G1.</title>
        <authorList>
            <person name="Noor Y.M."/>
            <person name="Samsulrizal N.H."/>
            <person name="Jema'on N.A."/>
            <person name="Low K.O."/>
            <person name="Ramli A.N."/>
            <person name="Alias N.I."/>
            <person name="Damis S.I."/>
            <person name="Fuzi S.F."/>
            <person name="Isa M.N."/>
            <person name="Murad A.M."/>
            <person name="Raih M.F."/>
            <person name="Bakar F.D."/>
            <person name="Najimudin N."/>
            <person name="Mahadi N.M."/>
            <person name="Illias R.M."/>
        </authorList>
    </citation>
    <scope>NUCLEOTIDE SEQUENCE [LARGE SCALE GENOMIC DNA]</scope>
    <source>
        <strain evidence="1 2">G1</strain>
    </source>
</reference>
<sequence>MPVLMFCSKCGGPKKLSEYVLSQYVTKAPHIYCDLCDSTNLVTEELRQYAFQVRENDNW</sequence>
<name>A0A060LU75_9BACI</name>
<proteinExistence type="predicted"/>
<accession>A0A060LU75</accession>
<dbReference type="Proteomes" id="UP000027142">
    <property type="component" value="Chromosome"/>
</dbReference>
<dbReference type="AlphaFoldDB" id="A0A060LU75"/>
<dbReference type="OrthoDB" id="2899158at2"/>
<dbReference type="EMBL" id="CP003923">
    <property type="protein sequence ID" value="AIC93667.1"/>
    <property type="molecule type" value="Genomic_DNA"/>
</dbReference>
<dbReference type="STRING" id="1246626.BleG1_1064"/>
<keyword evidence="2" id="KW-1185">Reference proteome</keyword>
<dbReference type="RefSeq" id="WP_038478029.1">
    <property type="nucleotide sequence ID" value="NZ_CP003923.1"/>
</dbReference>
<dbReference type="PATRIC" id="fig|1246626.3.peg.1068"/>
<evidence type="ECO:0000313" key="2">
    <source>
        <dbReference type="Proteomes" id="UP000027142"/>
    </source>
</evidence>
<gene>
    <name evidence="1" type="ORF">BleG1_1064</name>
</gene>
<dbReference type="KEGG" id="ble:BleG1_1064"/>
<organism evidence="1 2">
    <name type="scientific">Shouchella lehensis G1</name>
    <dbReference type="NCBI Taxonomy" id="1246626"/>
    <lineage>
        <taxon>Bacteria</taxon>
        <taxon>Bacillati</taxon>
        <taxon>Bacillota</taxon>
        <taxon>Bacilli</taxon>
        <taxon>Bacillales</taxon>
        <taxon>Bacillaceae</taxon>
        <taxon>Shouchella</taxon>
    </lineage>
</organism>
<dbReference type="HOGENOM" id="CLU_2950631_0_0_9"/>
<protein>
    <submittedName>
        <fullName evidence="1">Uncharacterized protein</fullName>
    </submittedName>
</protein>
<evidence type="ECO:0000313" key="1">
    <source>
        <dbReference type="EMBL" id="AIC93667.1"/>
    </source>
</evidence>